<reference evidence="2 3" key="1">
    <citation type="submission" date="2019-08" db="EMBL/GenBank/DDBJ databases">
        <title>Parahaliea maris sp. nov., isolated from the surface seawater.</title>
        <authorList>
            <person name="Liu Y."/>
        </authorList>
    </citation>
    <scope>NUCLEOTIDE SEQUENCE [LARGE SCALE GENOMIC DNA]</scope>
    <source>
        <strain evidence="2 3">HSLHS9</strain>
    </source>
</reference>
<feature type="transmembrane region" description="Helical" evidence="1">
    <location>
        <begin position="66"/>
        <end position="86"/>
    </location>
</feature>
<keyword evidence="3" id="KW-1185">Reference proteome</keyword>
<evidence type="ECO:0000313" key="3">
    <source>
        <dbReference type="Proteomes" id="UP000321039"/>
    </source>
</evidence>
<feature type="transmembrane region" description="Helical" evidence="1">
    <location>
        <begin position="7"/>
        <end position="28"/>
    </location>
</feature>
<organism evidence="2 3">
    <name type="scientific">Parahaliea maris</name>
    <dbReference type="NCBI Taxonomy" id="2716870"/>
    <lineage>
        <taxon>Bacteria</taxon>
        <taxon>Pseudomonadati</taxon>
        <taxon>Pseudomonadota</taxon>
        <taxon>Gammaproteobacteria</taxon>
        <taxon>Cellvibrionales</taxon>
        <taxon>Halieaceae</taxon>
        <taxon>Parahaliea</taxon>
    </lineage>
</organism>
<protein>
    <recommendedName>
        <fullName evidence="4">VanZ family protein</fullName>
    </recommendedName>
</protein>
<proteinExistence type="predicted"/>
<keyword evidence="1" id="KW-0472">Membrane</keyword>
<sequence length="122" mass="13456">MTPTLRKLAWLVYLFLWAVVLIAVFTPQPPVGLEHGSDKVGHFLALFAVAFSGCFAVFPGLCEKRYWIWTAVAAVALECLQGALLVEREFSLLDMVANLIGVALAALVWRLSVRPRLLVSSQ</sequence>
<keyword evidence="1" id="KW-1133">Transmembrane helix</keyword>
<evidence type="ECO:0008006" key="4">
    <source>
        <dbReference type="Google" id="ProtNLM"/>
    </source>
</evidence>
<feature type="transmembrane region" description="Helical" evidence="1">
    <location>
        <begin position="40"/>
        <end position="59"/>
    </location>
</feature>
<accession>A0A5C9A5U0</accession>
<gene>
    <name evidence="2" type="ORF">FV139_01340</name>
</gene>
<keyword evidence="1" id="KW-0812">Transmembrane</keyword>
<feature type="transmembrane region" description="Helical" evidence="1">
    <location>
        <begin position="92"/>
        <end position="113"/>
    </location>
</feature>
<dbReference type="AlphaFoldDB" id="A0A5C9A5U0"/>
<dbReference type="EMBL" id="VRZA01000001">
    <property type="protein sequence ID" value="TXS96178.1"/>
    <property type="molecule type" value="Genomic_DNA"/>
</dbReference>
<evidence type="ECO:0000313" key="2">
    <source>
        <dbReference type="EMBL" id="TXS96178.1"/>
    </source>
</evidence>
<name>A0A5C9A5U0_9GAMM</name>
<dbReference type="RefSeq" id="WP_148066448.1">
    <property type="nucleotide sequence ID" value="NZ_VRZA01000001.1"/>
</dbReference>
<evidence type="ECO:0000256" key="1">
    <source>
        <dbReference type="SAM" id="Phobius"/>
    </source>
</evidence>
<dbReference type="Proteomes" id="UP000321039">
    <property type="component" value="Unassembled WGS sequence"/>
</dbReference>
<comment type="caution">
    <text evidence="2">The sequence shown here is derived from an EMBL/GenBank/DDBJ whole genome shotgun (WGS) entry which is preliminary data.</text>
</comment>